<dbReference type="Gene3D" id="2.40.50.100">
    <property type="match status" value="1"/>
</dbReference>
<protein>
    <recommendedName>
        <fullName evidence="6">Dihydrolipoamide acetyltransferase component of pyruvate dehydrogenase complex</fullName>
        <ecNumber evidence="6">2.3.1.-</ecNumber>
    </recommendedName>
</protein>
<evidence type="ECO:0000256" key="7">
    <source>
        <dbReference type="SAM" id="MobiDB-lite"/>
    </source>
</evidence>
<dbReference type="CDD" id="cd06849">
    <property type="entry name" value="lipoyl_domain"/>
    <property type="match status" value="1"/>
</dbReference>
<feature type="domain" description="Lipoyl-binding" evidence="8">
    <location>
        <begin position="1"/>
        <end position="76"/>
    </location>
</feature>
<organism evidence="10 11">
    <name type="scientific">Aeromicrobium terrae</name>
    <dbReference type="NCBI Taxonomy" id="2498846"/>
    <lineage>
        <taxon>Bacteria</taxon>
        <taxon>Bacillati</taxon>
        <taxon>Actinomycetota</taxon>
        <taxon>Actinomycetes</taxon>
        <taxon>Propionibacteriales</taxon>
        <taxon>Nocardioidaceae</taxon>
        <taxon>Aeromicrobium</taxon>
    </lineage>
</organism>
<keyword evidence="3 6" id="KW-0808">Transferase</keyword>
<dbReference type="InterPro" id="IPR001078">
    <property type="entry name" value="2-oxoacid_DH_actylTfrase"/>
</dbReference>
<keyword evidence="11" id="KW-1185">Reference proteome</keyword>
<evidence type="ECO:0000259" key="9">
    <source>
        <dbReference type="PROSITE" id="PS51826"/>
    </source>
</evidence>
<dbReference type="PROSITE" id="PS51826">
    <property type="entry name" value="PSBD"/>
    <property type="match status" value="1"/>
</dbReference>
<dbReference type="PANTHER" id="PTHR43178">
    <property type="entry name" value="DIHYDROLIPOAMIDE ACETYLTRANSFERASE COMPONENT OF PYRUVATE DEHYDROGENASE COMPLEX"/>
    <property type="match status" value="1"/>
</dbReference>
<proteinExistence type="inferred from homology"/>
<reference evidence="10 11" key="1">
    <citation type="submission" date="2019-06" db="EMBL/GenBank/DDBJ databases">
        <title>Aeromicrobium sp. nov., isolated from a maize field.</title>
        <authorList>
            <person name="Lin S.-Y."/>
            <person name="Tsai C.-F."/>
            <person name="Young C.-C."/>
        </authorList>
    </citation>
    <scope>NUCLEOTIDE SEQUENCE [LARGE SCALE GENOMIC DNA]</scope>
    <source>
        <strain evidence="10 11">CC-CFT486</strain>
    </source>
</reference>
<dbReference type="SUPFAM" id="SSF51230">
    <property type="entry name" value="Single hybrid motif"/>
    <property type="match status" value="1"/>
</dbReference>
<keyword evidence="5 6" id="KW-0012">Acyltransferase</keyword>
<dbReference type="RefSeq" id="WP_147686309.1">
    <property type="nucleotide sequence ID" value="NZ_VDUX01000004.1"/>
</dbReference>
<dbReference type="Gene3D" id="4.10.320.10">
    <property type="entry name" value="E3-binding domain"/>
    <property type="match status" value="1"/>
</dbReference>
<dbReference type="Pfam" id="PF00364">
    <property type="entry name" value="Biotin_lipoyl"/>
    <property type="match status" value="1"/>
</dbReference>
<dbReference type="InterPro" id="IPR036625">
    <property type="entry name" value="E3-bd_dom_sf"/>
</dbReference>
<dbReference type="GO" id="GO:0016407">
    <property type="term" value="F:acetyltransferase activity"/>
    <property type="evidence" value="ECO:0007669"/>
    <property type="project" value="TreeGrafter"/>
</dbReference>
<sequence>MIEFALPDVGEGLTEAEVVAWHVVVGDVVEVNDVLVEIETAKSVVELPSPAAGTIATVHVDEGTTVDVGSALVTIDDGAGAGDVETEDEEPLVLVGRAPAAAEPRRVRLGASRPSDPPGPGPVIGHRTDAGPRVRTKPPVRLLAKRLGVDLHTVTPSSGDVVSRQDVEAAAALTSEPPVSAVADARETRTPIKGVRKATAAAMTRSAFTAPHVTEWLTVDVTRTMELVHRLRADRAWRDVRLTPLVFVARAFLLAVRRFPEINARWDDEAQEIVVPHFVNLGIATATPRGLLVPNIKDSHLLDLAGLAHAIDALVQSARAGTTPPAEMARGTITITNIGALGVDAGTPILNPGEAAILAFGAVRDMPWVVDGQIIIRKVTQLAMSFDHRLVDGELGSRVLTEVGRLLSDPGETFLHV</sequence>
<evidence type="ECO:0000256" key="4">
    <source>
        <dbReference type="ARBA" id="ARBA00022823"/>
    </source>
</evidence>
<evidence type="ECO:0000256" key="5">
    <source>
        <dbReference type="ARBA" id="ARBA00023315"/>
    </source>
</evidence>
<feature type="domain" description="Peripheral subunit-binding (PSBD)" evidence="9">
    <location>
        <begin position="135"/>
        <end position="171"/>
    </location>
</feature>
<dbReference type="InterPro" id="IPR003016">
    <property type="entry name" value="2-oxoA_DH_lipoyl-BS"/>
</dbReference>
<dbReference type="Pfam" id="PF00198">
    <property type="entry name" value="2-oxoacid_dh"/>
    <property type="match status" value="1"/>
</dbReference>
<feature type="region of interest" description="Disordered" evidence="7">
    <location>
        <begin position="103"/>
        <end position="135"/>
    </location>
</feature>
<dbReference type="GO" id="GO:0005737">
    <property type="term" value="C:cytoplasm"/>
    <property type="evidence" value="ECO:0007669"/>
    <property type="project" value="TreeGrafter"/>
</dbReference>
<name>A0A5C8NHH0_9ACTN</name>
<accession>A0A5C8NHH0</accession>
<comment type="cofactor">
    <cofactor evidence="1 6">
        <name>(R)-lipoate</name>
        <dbReference type="ChEBI" id="CHEBI:83088"/>
    </cofactor>
</comment>
<dbReference type="FunFam" id="3.30.559.10:FF:000007">
    <property type="entry name" value="Dihydrolipoamide acetyltransferase component of pyruvate dehydrogenase complex"/>
    <property type="match status" value="1"/>
</dbReference>
<dbReference type="Gene3D" id="3.30.559.10">
    <property type="entry name" value="Chloramphenicol acetyltransferase-like domain"/>
    <property type="match status" value="1"/>
</dbReference>
<gene>
    <name evidence="10" type="ORF">FHP06_09940</name>
</gene>
<dbReference type="EMBL" id="VDUX01000004">
    <property type="protein sequence ID" value="TXL60738.1"/>
    <property type="molecule type" value="Genomic_DNA"/>
</dbReference>
<dbReference type="PANTHER" id="PTHR43178:SF5">
    <property type="entry name" value="LIPOAMIDE ACYLTRANSFERASE COMPONENT OF BRANCHED-CHAIN ALPHA-KETO ACID DEHYDROGENASE COMPLEX, MITOCHONDRIAL"/>
    <property type="match status" value="1"/>
</dbReference>
<dbReference type="InterPro" id="IPR023213">
    <property type="entry name" value="CAT-like_dom_sf"/>
</dbReference>
<dbReference type="InterPro" id="IPR004167">
    <property type="entry name" value="PSBD"/>
</dbReference>
<dbReference type="OrthoDB" id="9805770at2"/>
<evidence type="ECO:0000313" key="10">
    <source>
        <dbReference type="EMBL" id="TXL60738.1"/>
    </source>
</evidence>
<keyword evidence="4 6" id="KW-0450">Lipoyl</keyword>
<comment type="similarity">
    <text evidence="2 6">Belongs to the 2-oxoacid dehydrogenase family.</text>
</comment>
<dbReference type="Proteomes" id="UP000321571">
    <property type="component" value="Unassembled WGS sequence"/>
</dbReference>
<comment type="caution">
    <text evidence="10">The sequence shown here is derived from an EMBL/GenBank/DDBJ whole genome shotgun (WGS) entry which is preliminary data.</text>
</comment>
<evidence type="ECO:0000256" key="2">
    <source>
        <dbReference type="ARBA" id="ARBA00007317"/>
    </source>
</evidence>
<evidence type="ECO:0000256" key="1">
    <source>
        <dbReference type="ARBA" id="ARBA00001938"/>
    </source>
</evidence>
<dbReference type="InterPro" id="IPR011053">
    <property type="entry name" value="Single_hybrid_motif"/>
</dbReference>
<dbReference type="EC" id="2.3.1.-" evidence="6"/>
<dbReference type="AlphaFoldDB" id="A0A5C8NHH0"/>
<evidence type="ECO:0000256" key="6">
    <source>
        <dbReference type="RuleBase" id="RU003423"/>
    </source>
</evidence>
<evidence type="ECO:0000313" key="11">
    <source>
        <dbReference type="Proteomes" id="UP000321571"/>
    </source>
</evidence>
<dbReference type="GO" id="GO:0031405">
    <property type="term" value="F:lipoic acid binding"/>
    <property type="evidence" value="ECO:0007669"/>
    <property type="project" value="TreeGrafter"/>
</dbReference>
<dbReference type="SUPFAM" id="SSF52777">
    <property type="entry name" value="CoA-dependent acyltransferases"/>
    <property type="match status" value="1"/>
</dbReference>
<dbReference type="PROSITE" id="PS50968">
    <property type="entry name" value="BIOTINYL_LIPOYL"/>
    <property type="match status" value="1"/>
</dbReference>
<dbReference type="InterPro" id="IPR050743">
    <property type="entry name" value="2-oxoacid_DH_E2_comp"/>
</dbReference>
<dbReference type="InterPro" id="IPR000089">
    <property type="entry name" value="Biotin_lipoyl"/>
</dbReference>
<dbReference type="PROSITE" id="PS00189">
    <property type="entry name" value="LIPOYL"/>
    <property type="match status" value="1"/>
</dbReference>
<evidence type="ECO:0000256" key="3">
    <source>
        <dbReference type="ARBA" id="ARBA00022679"/>
    </source>
</evidence>
<evidence type="ECO:0000259" key="8">
    <source>
        <dbReference type="PROSITE" id="PS50968"/>
    </source>
</evidence>